<proteinExistence type="predicted"/>
<evidence type="ECO:0000313" key="2">
    <source>
        <dbReference type="Proteomes" id="UP001241377"/>
    </source>
</evidence>
<sequence length="1843" mass="200843">MSTSNANYSYPLSRYPTTNSPSNYSRPANHQDSQPLFQQQDTSARVKKSTMYASSRSTFARPSTAPSSYVLPKEMLSDVPFSLASRPHLNSTAVVKGHERRDSRFDDACEVDLGRQVGAHTVETDVLKIGGTSNIHLLVPQVSHQALSPPSDSAYPITNRSPFGPISINIQAPDPQRAQTKLPQRLPTTNLASSLKPSTRNYSLSTFAGNMEPGTKSEQKPSSVTSPKSRKHEQHTPNRLRKPNTSSPNIPKSAGKREMADSQANNRRSSWKMGGGAKMAVERKEDRYREKTGAQVIPSLQQAFEPPLSVGSQFRSRIPLPVAPEVPIMAANTDMASRKTLALSIASDPFADPRMRKKGSLASLGRRKEGKRMHDDMDSKQGGGSTEKTARCTNLHHGLPLPPIPTVQPSTTTISKKKSMLAFTASIGQKSDFSPTATAEKRIGGLVKMPSGGFGLRRVKPTGANGTASQAPGDISFSSGQMDGETGCSNADALLCVPTAAARERPSTDSNQSMMSDWTITNLSDISFDLPGAEREHYLGTTGGEEQNGGVPSSGAFAGRKLGKKKSFAAAGVFLGKILHGAGDKKEKRKSEVAYKDLPKRLRNEASTMTLRPTNPSTDESFNTTVQSGPEEAYVRERSPSPASTIRSKDTRHFHAILGPTPATIDSAYRQPFFPRAGHLPPPENIGYDRAKSPELPSLHFPRLSYTGTNFRADWSSVGNALEMAPPVPSLPASLSFAIKQEFPILRLANPDDPSPMVDARTPASEYAESAAIHATSVTQNATVSAHSVNSSLDQTQYSTDDSGGSSLVHVEHALDIEDEYSFISKNSSIVNGGEKRLSGKLPWRRSVQGVFITGENDARREGRDTFGDNLPTTSSLDKRPSLMDLKKVSNMTGSLQALVAAYSASRSTLNDTGECAIDEAGSNDDSKTGRNLVTQRLDSPSSSHIMEHDSPTPMRKYGHNCHDRGSTLRMPRLAVSPLRISPLRLALGNSTVKSQQERHPLKETGNHPSRRIFEDNPFLTSKKASMAPAPPPTLSKELGPRLRHSTVSSISSSDAEDESPLAGRISISANNLGLPPLPASLMRHSRTSKDTDETVSSLDRDALARGSFDFTEEYRALNENGSRQSFVDELERLGLSSGEDSFHVENTVSIPCLEPELRLPVDCDRSFCGRKTREPFGHARRNSYGFNKNFKFGVTKKVSSSTANSGSSNSMTQTTLGVMCSPPKEPLPIPQFSLGSNNRFRFRQNGPEDSMFSIATMSSVGPVVDTGIAGNDFINVFDREFGAVLAARDRSFNSHPRSSNTSIDSSSNVPVHLRRPSHARILSFASVTSRSGSFQHPAHDIGHHRHQSSLDSNLSILRKIGLPNIDNDRMFETDNRKKLYSIQGSPAASTAPCNPVTKPSKDSILDSSRHLTARDSILDSTEDSIFHSGIRKGQSSTFVIKSMRPLSHISDAAEPKASISPLVVKIQNRNDNLEDSLLDSRAREPEKPEEEIVEQCLIADSERSIEALLSPEHSEFSSHQSTDVHSIISTMVDADFASKSRWSRRLKGLSQLSEQGVTLVDGSLQSSSDKRLPVTANITQDDQIPQQSERKGLLTRWVDYQRLAEEEVLKSKTAWQDSANSVKVISDFVPPRSAEGIRSIIRNSLDLNQPLCEASPGTQVARRELHELESGMEGPEPHGGPQKFPVVKPLALPTKFMRADSAKSGNINSFSETVDSRTPVSAVFAKFALPAEPSLTRYRPTIGPVVVKSGNAVTADLESKKLKQQTAMRSRVNSTARRVSLIDKCKFAHTETDLQLHLQQKLGWTRRKEAGPVSPLNGKRTVAKMSHRSLRDSNKENAVQTQ</sequence>
<dbReference type="Proteomes" id="UP001241377">
    <property type="component" value="Unassembled WGS sequence"/>
</dbReference>
<dbReference type="EMBL" id="JASBWR010000048">
    <property type="protein sequence ID" value="KAJ9102997.1"/>
    <property type="molecule type" value="Genomic_DNA"/>
</dbReference>
<organism evidence="1 2">
    <name type="scientific">Naganishia cerealis</name>
    <dbReference type="NCBI Taxonomy" id="610337"/>
    <lineage>
        <taxon>Eukaryota</taxon>
        <taxon>Fungi</taxon>
        <taxon>Dikarya</taxon>
        <taxon>Basidiomycota</taxon>
        <taxon>Agaricomycotina</taxon>
        <taxon>Tremellomycetes</taxon>
        <taxon>Filobasidiales</taxon>
        <taxon>Filobasidiaceae</taxon>
        <taxon>Naganishia</taxon>
    </lineage>
</organism>
<protein>
    <submittedName>
        <fullName evidence="1">Uncharacterized protein</fullName>
    </submittedName>
</protein>
<gene>
    <name evidence="1" type="ORF">QFC19_004555</name>
</gene>
<keyword evidence="2" id="KW-1185">Reference proteome</keyword>
<name>A0ACC2VUI3_9TREE</name>
<comment type="caution">
    <text evidence="1">The sequence shown here is derived from an EMBL/GenBank/DDBJ whole genome shotgun (WGS) entry which is preliminary data.</text>
</comment>
<accession>A0ACC2VUI3</accession>
<evidence type="ECO:0000313" key="1">
    <source>
        <dbReference type="EMBL" id="KAJ9102997.1"/>
    </source>
</evidence>
<reference evidence="1" key="1">
    <citation type="submission" date="2023-04" db="EMBL/GenBank/DDBJ databases">
        <title>Draft Genome sequencing of Naganishia species isolated from polar environments using Oxford Nanopore Technology.</title>
        <authorList>
            <person name="Leo P."/>
            <person name="Venkateswaran K."/>
        </authorList>
    </citation>
    <scope>NUCLEOTIDE SEQUENCE</scope>
    <source>
        <strain evidence="1">MNA-CCFEE 5261</strain>
    </source>
</reference>